<dbReference type="Proteomes" id="UP000187406">
    <property type="component" value="Unassembled WGS sequence"/>
</dbReference>
<keyword evidence="2" id="KW-1185">Reference proteome</keyword>
<sequence>CPVNITKFQNWVDKEHVFDFLAGLTLEYDQTRSQILGRDLFLSLRQVYAYVQKEESRRIAMMLSNTQDTSTLVANPTRKAKETMGRDQIKCDHCGKTRHTKETCCKVHGRPI</sequence>
<dbReference type="PANTHER" id="PTHR34222:SF98">
    <property type="match status" value="1"/>
</dbReference>
<organism evidence="1 2">
    <name type="scientific">Cephalotus follicularis</name>
    <name type="common">Albany pitcher plant</name>
    <dbReference type="NCBI Taxonomy" id="3775"/>
    <lineage>
        <taxon>Eukaryota</taxon>
        <taxon>Viridiplantae</taxon>
        <taxon>Streptophyta</taxon>
        <taxon>Embryophyta</taxon>
        <taxon>Tracheophyta</taxon>
        <taxon>Spermatophyta</taxon>
        <taxon>Magnoliopsida</taxon>
        <taxon>eudicotyledons</taxon>
        <taxon>Gunneridae</taxon>
        <taxon>Pentapetalae</taxon>
        <taxon>rosids</taxon>
        <taxon>fabids</taxon>
        <taxon>Oxalidales</taxon>
        <taxon>Cephalotaceae</taxon>
        <taxon>Cephalotus</taxon>
    </lineage>
</organism>
<comment type="caution">
    <text evidence="1">The sequence shown here is derived from an EMBL/GenBank/DDBJ whole genome shotgun (WGS) entry which is preliminary data.</text>
</comment>
<reference evidence="2" key="1">
    <citation type="submission" date="2016-04" db="EMBL/GenBank/DDBJ databases">
        <title>Cephalotus genome sequencing.</title>
        <authorList>
            <person name="Fukushima K."/>
            <person name="Hasebe M."/>
            <person name="Fang X."/>
        </authorList>
    </citation>
    <scope>NUCLEOTIDE SEQUENCE [LARGE SCALE GENOMIC DNA]</scope>
    <source>
        <strain evidence="2">cv. St1</strain>
    </source>
</reference>
<dbReference type="AlphaFoldDB" id="A0A1Q3AZD5"/>
<dbReference type="OrthoDB" id="1694758at2759"/>
<evidence type="ECO:0008006" key="3">
    <source>
        <dbReference type="Google" id="ProtNLM"/>
    </source>
</evidence>
<accession>A0A1Q3AZD5</accession>
<gene>
    <name evidence="1" type="ORF">CFOL_v3_04649</name>
</gene>
<feature type="non-terminal residue" evidence="1">
    <location>
        <position position="1"/>
    </location>
</feature>
<dbReference type="InParanoid" id="A0A1Q3AZD5"/>
<evidence type="ECO:0000313" key="1">
    <source>
        <dbReference type="EMBL" id="GAV61121.1"/>
    </source>
</evidence>
<protein>
    <recommendedName>
        <fullName evidence="3">UBN2_3 domain-containing protein</fullName>
    </recommendedName>
</protein>
<dbReference type="EMBL" id="BDDD01000185">
    <property type="protein sequence ID" value="GAV61121.1"/>
    <property type="molecule type" value="Genomic_DNA"/>
</dbReference>
<dbReference type="PANTHER" id="PTHR34222">
    <property type="entry name" value="GAG_PRE-INTEGRS DOMAIN-CONTAINING PROTEIN"/>
    <property type="match status" value="1"/>
</dbReference>
<evidence type="ECO:0000313" key="2">
    <source>
        <dbReference type="Proteomes" id="UP000187406"/>
    </source>
</evidence>
<proteinExistence type="predicted"/>
<name>A0A1Q3AZD5_CEPFO</name>